<evidence type="ECO:0000313" key="12">
    <source>
        <dbReference type="EMBL" id="OHA04257.1"/>
    </source>
</evidence>
<feature type="transmembrane region" description="Helical" evidence="10">
    <location>
        <begin position="95"/>
        <end position="117"/>
    </location>
</feature>
<evidence type="ECO:0000256" key="9">
    <source>
        <dbReference type="RuleBase" id="RU003945"/>
    </source>
</evidence>
<organism evidence="12 13">
    <name type="scientific">Candidatus Sungbacteria bacterium RIFCSPHIGHO2_02_FULL_52_23</name>
    <dbReference type="NCBI Taxonomy" id="1802274"/>
    <lineage>
        <taxon>Bacteria</taxon>
        <taxon>Candidatus Sungiibacteriota</taxon>
    </lineage>
</organism>
<evidence type="ECO:0000256" key="4">
    <source>
        <dbReference type="ARBA" id="ARBA00022692"/>
    </source>
</evidence>
<dbReference type="GO" id="GO:0005886">
    <property type="term" value="C:plasma membrane"/>
    <property type="evidence" value="ECO:0007669"/>
    <property type="project" value="UniProtKB-SubCell"/>
</dbReference>
<dbReference type="EMBL" id="MHQM01000005">
    <property type="protein sequence ID" value="OHA04257.1"/>
    <property type="molecule type" value="Genomic_DNA"/>
</dbReference>
<dbReference type="PANTHER" id="PTHR12428">
    <property type="entry name" value="OXA1"/>
    <property type="match status" value="1"/>
</dbReference>
<keyword evidence="3" id="KW-1003">Cell membrane</keyword>
<dbReference type="Pfam" id="PF02096">
    <property type="entry name" value="60KD_IMP"/>
    <property type="match status" value="1"/>
</dbReference>
<gene>
    <name evidence="12" type="ORF">A3J58_00810</name>
</gene>
<sequence length="245" mass="27542">MTFLSYLYTVALWQPLYNGLIFFYNAIPGHDLGLAIIALTIVIRLLLSPFLYKAQRSQRELAVLQPEIKKIQERFKKDKEAQGKAMMELYATHKVNPFSGCLILLLQLPILIALFQVFRTGLDAGSLSYLYSFVANPGALGTTSFGILDLTKGSIYLGVVAAVTQYAQTKLATPPPSPDGAQGGDFAKALQWQTTYFFPLIILFWSYSLPSALTLYWTAMNIFGILEQLILHRQLHRQLWKQKAS</sequence>
<dbReference type="Proteomes" id="UP000178510">
    <property type="component" value="Unassembled WGS sequence"/>
</dbReference>
<dbReference type="InterPro" id="IPR001708">
    <property type="entry name" value="YidC/ALB3/OXA1/COX18"/>
</dbReference>
<dbReference type="PANTHER" id="PTHR12428:SF65">
    <property type="entry name" value="CYTOCHROME C OXIDASE ASSEMBLY PROTEIN COX18, MITOCHONDRIAL"/>
    <property type="match status" value="1"/>
</dbReference>
<keyword evidence="2" id="KW-0813">Transport</keyword>
<comment type="caution">
    <text evidence="12">The sequence shown here is derived from an EMBL/GenBank/DDBJ whole genome shotgun (WGS) entry which is preliminary data.</text>
</comment>
<evidence type="ECO:0000256" key="1">
    <source>
        <dbReference type="ARBA" id="ARBA00004651"/>
    </source>
</evidence>
<evidence type="ECO:0000313" key="13">
    <source>
        <dbReference type="Proteomes" id="UP000178510"/>
    </source>
</evidence>
<keyword evidence="7 10" id="KW-0472">Membrane</keyword>
<evidence type="ECO:0000256" key="7">
    <source>
        <dbReference type="ARBA" id="ARBA00023136"/>
    </source>
</evidence>
<evidence type="ECO:0000256" key="6">
    <source>
        <dbReference type="ARBA" id="ARBA00022989"/>
    </source>
</evidence>
<name>A0A1G2KXW1_9BACT</name>
<feature type="transmembrane region" description="Helical" evidence="10">
    <location>
        <begin position="189"/>
        <end position="207"/>
    </location>
</feature>
<feature type="domain" description="Membrane insertase YidC/Oxa/ALB C-terminal" evidence="11">
    <location>
        <begin position="33"/>
        <end position="232"/>
    </location>
</feature>
<proteinExistence type="inferred from homology"/>
<dbReference type="GO" id="GO:0032977">
    <property type="term" value="F:membrane insertase activity"/>
    <property type="evidence" value="ECO:0007669"/>
    <property type="project" value="InterPro"/>
</dbReference>
<dbReference type="NCBIfam" id="TIGR03592">
    <property type="entry name" value="yidC_oxa1_cterm"/>
    <property type="match status" value="1"/>
</dbReference>
<keyword evidence="4 9" id="KW-0812">Transmembrane</keyword>
<keyword evidence="6 10" id="KW-1133">Transmembrane helix</keyword>
<feature type="transmembrane region" description="Helical" evidence="10">
    <location>
        <begin position="33"/>
        <end position="52"/>
    </location>
</feature>
<dbReference type="CDD" id="cd20070">
    <property type="entry name" value="5TM_YidC_Alb3"/>
    <property type="match status" value="1"/>
</dbReference>
<dbReference type="STRING" id="1802274.A3J58_00810"/>
<dbReference type="InterPro" id="IPR028055">
    <property type="entry name" value="YidC/Oxa/ALB_C"/>
</dbReference>
<dbReference type="InterPro" id="IPR047196">
    <property type="entry name" value="YidC_ALB_C"/>
</dbReference>
<dbReference type="AlphaFoldDB" id="A0A1G2KXW1"/>
<feature type="transmembrane region" description="Helical" evidence="10">
    <location>
        <begin position="7"/>
        <end position="27"/>
    </location>
</feature>
<comment type="subcellular location">
    <subcellularLocation>
        <location evidence="1">Cell membrane</location>
        <topology evidence="1">Multi-pass membrane protein</topology>
    </subcellularLocation>
    <subcellularLocation>
        <location evidence="9">Membrane</location>
        <topology evidence="9">Multi-pass membrane protein</topology>
    </subcellularLocation>
</comment>
<evidence type="ECO:0000256" key="2">
    <source>
        <dbReference type="ARBA" id="ARBA00022448"/>
    </source>
</evidence>
<evidence type="ECO:0000256" key="3">
    <source>
        <dbReference type="ARBA" id="ARBA00022475"/>
    </source>
</evidence>
<evidence type="ECO:0000256" key="8">
    <source>
        <dbReference type="ARBA" id="ARBA00023186"/>
    </source>
</evidence>
<evidence type="ECO:0000259" key="11">
    <source>
        <dbReference type="Pfam" id="PF02096"/>
    </source>
</evidence>
<dbReference type="GO" id="GO:0051205">
    <property type="term" value="P:protein insertion into membrane"/>
    <property type="evidence" value="ECO:0007669"/>
    <property type="project" value="TreeGrafter"/>
</dbReference>
<dbReference type="GO" id="GO:0015031">
    <property type="term" value="P:protein transport"/>
    <property type="evidence" value="ECO:0007669"/>
    <property type="project" value="UniProtKB-KW"/>
</dbReference>
<reference evidence="12 13" key="1">
    <citation type="journal article" date="2016" name="Nat. Commun.">
        <title>Thousands of microbial genomes shed light on interconnected biogeochemical processes in an aquifer system.</title>
        <authorList>
            <person name="Anantharaman K."/>
            <person name="Brown C.T."/>
            <person name="Hug L.A."/>
            <person name="Sharon I."/>
            <person name="Castelle C.J."/>
            <person name="Probst A.J."/>
            <person name="Thomas B.C."/>
            <person name="Singh A."/>
            <person name="Wilkins M.J."/>
            <person name="Karaoz U."/>
            <person name="Brodie E.L."/>
            <person name="Williams K.H."/>
            <person name="Hubbard S.S."/>
            <person name="Banfield J.F."/>
        </authorList>
    </citation>
    <scope>NUCLEOTIDE SEQUENCE [LARGE SCALE GENOMIC DNA]</scope>
</reference>
<comment type="similarity">
    <text evidence="9">Belongs to the OXA1/ALB3/YidC family.</text>
</comment>
<keyword evidence="5" id="KW-0653">Protein transport</keyword>
<protein>
    <recommendedName>
        <fullName evidence="11">Membrane insertase YidC/Oxa/ALB C-terminal domain-containing protein</fullName>
    </recommendedName>
</protein>
<evidence type="ECO:0000256" key="5">
    <source>
        <dbReference type="ARBA" id="ARBA00022927"/>
    </source>
</evidence>
<evidence type="ECO:0000256" key="10">
    <source>
        <dbReference type="SAM" id="Phobius"/>
    </source>
</evidence>
<keyword evidence="8" id="KW-0143">Chaperone</keyword>
<accession>A0A1G2KXW1</accession>